<gene>
    <name evidence="2" type="ORF">PCOR1329_LOCUS16637</name>
</gene>
<name>A0ABN9R3J2_9DINO</name>
<evidence type="ECO:0000313" key="3">
    <source>
        <dbReference type="Proteomes" id="UP001189429"/>
    </source>
</evidence>
<organism evidence="2 3">
    <name type="scientific">Prorocentrum cordatum</name>
    <dbReference type="NCBI Taxonomy" id="2364126"/>
    <lineage>
        <taxon>Eukaryota</taxon>
        <taxon>Sar</taxon>
        <taxon>Alveolata</taxon>
        <taxon>Dinophyceae</taxon>
        <taxon>Prorocentrales</taxon>
        <taxon>Prorocentraceae</taxon>
        <taxon>Prorocentrum</taxon>
    </lineage>
</organism>
<keyword evidence="3" id="KW-1185">Reference proteome</keyword>
<dbReference type="EMBL" id="CAUYUJ010005113">
    <property type="protein sequence ID" value="CAK0812317.1"/>
    <property type="molecule type" value="Genomic_DNA"/>
</dbReference>
<comment type="caution">
    <text evidence="2">The sequence shown here is derived from an EMBL/GenBank/DDBJ whole genome shotgun (WGS) entry which is preliminary data.</text>
</comment>
<proteinExistence type="predicted"/>
<accession>A0ABN9R3J2</accession>
<protein>
    <submittedName>
        <fullName evidence="2">Uncharacterized protein</fullName>
    </submittedName>
</protein>
<dbReference type="Proteomes" id="UP001189429">
    <property type="component" value="Unassembled WGS sequence"/>
</dbReference>
<sequence>MWPPGPACARGVEGATGNPKGRENLLTPPLTSRPGLAGGQLPSRYASWACDGLTTREVQLHCCKVKGRQVCVRRFVDATGGADCNCRSGGLPRAEPPPEAGPPAEAAAGLGVVALSLARTARQGGGRWPPCAASRRGWRVRRFL</sequence>
<reference evidence="2" key="1">
    <citation type="submission" date="2023-10" db="EMBL/GenBank/DDBJ databases">
        <authorList>
            <person name="Chen Y."/>
            <person name="Shah S."/>
            <person name="Dougan E. K."/>
            <person name="Thang M."/>
            <person name="Chan C."/>
        </authorList>
    </citation>
    <scope>NUCLEOTIDE SEQUENCE [LARGE SCALE GENOMIC DNA]</scope>
</reference>
<evidence type="ECO:0000256" key="1">
    <source>
        <dbReference type="SAM" id="MobiDB-lite"/>
    </source>
</evidence>
<evidence type="ECO:0000313" key="2">
    <source>
        <dbReference type="EMBL" id="CAK0812317.1"/>
    </source>
</evidence>
<feature type="region of interest" description="Disordered" evidence="1">
    <location>
        <begin position="1"/>
        <end position="38"/>
    </location>
</feature>